<evidence type="ECO:0000256" key="4">
    <source>
        <dbReference type="ARBA" id="ARBA00022516"/>
    </source>
</evidence>
<feature type="region of interest" description="Disordered" evidence="14">
    <location>
        <begin position="1"/>
        <end position="25"/>
    </location>
</feature>
<evidence type="ECO:0000256" key="9">
    <source>
        <dbReference type="ARBA" id="ARBA00023136"/>
    </source>
</evidence>
<dbReference type="SUPFAM" id="SSF69593">
    <property type="entry name" value="Glycerol-3-phosphate (1)-acyltransferase"/>
    <property type="match status" value="1"/>
</dbReference>
<dbReference type="InterPro" id="IPR002123">
    <property type="entry name" value="Plipid/glycerol_acylTrfase"/>
</dbReference>
<dbReference type="EMBL" id="NHOQ01000034">
    <property type="protein sequence ID" value="PWA33559.1"/>
    <property type="molecule type" value="Genomic_DNA"/>
</dbReference>
<keyword evidence="18" id="KW-1185">Reference proteome</keyword>
<dbReference type="GO" id="GO:0016020">
    <property type="term" value="C:membrane"/>
    <property type="evidence" value="ECO:0007669"/>
    <property type="project" value="UniProtKB-SubCell"/>
</dbReference>
<gene>
    <name evidence="17" type="ORF">CCH79_00007483</name>
</gene>
<dbReference type="InterPro" id="IPR011992">
    <property type="entry name" value="EF-hand-dom_pair"/>
</dbReference>
<dbReference type="InterPro" id="IPR045252">
    <property type="entry name" value="LPCAT1-like"/>
</dbReference>
<keyword evidence="9 15" id="KW-0472">Membrane</keyword>
<comment type="subcellular location">
    <subcellularLocation>
        <location evidence="1">Membrane</location>
    </subcellularLocation>
</comment>
<evidence type="ECO:0000256" key="6">
    <source>
        <dbReference type="ARBA" id="ARBA00022692"/>
    </source>
</evidence>
<evidence type="ECO:0000256" key="2">
    <source>
        <dbReference type="ARBA" id="ARBA00005074"/>
    </source>
</evidence>
<dbReference type="AlphaFoldDB" id="A0A315WCG2"/>
<sequence>MPINALPSDSNAEKDGGTRKRKRTESKVINDSSICMFWTIIHSQSPKKEHLSYGTGEGKRNLFVDPYTFTLNKTTYFHKAAPWSCSLQLSFRLTEHLSLHACHTQLPQTSSRKNLVELQHWVVLGKYRCGRAQAPCCKKGIALPLALRANWQVWLGKRLCRKETCAARQILVTSDIPRHKKYQLQPHLTVFLSMRLPSSKHFPTEGDGKKMDQPPPFRNPFVHVLKFTPLEKAKIGLMTVTLFPIRLLIAAFMMLLAWPFAFLASVGRSETTVEPQCLWRRLVDIILRVIMRIMWFAGGFHWITVKGQRALPTEAPIITLAPHSSYFDAIPVTMTMSSIVMKAESKDIPVWGTLIKYIRPVFVSRSDQNSRKKTVEEIKRRAHYGGDWPQVMIFPEGTCTNRSCLITFKPGAFIPGVPVQPVVIRYPNKLDTITWTWQGPGAFKILWLTLCQLHNEFVIEFLPIYTPSEEEKRNPALFAVNVRRVMAKALGVPITDYSFEDCQLAMAEGQLRLPVDTCLLEFAKLVRRLGLKPQNTEKVLQEYGNRARKLEGQKLALEDFAHFLDVPVSDMLRDMFALFDEHDDNSMDIREYVIALSVVCRPSKTLETMKLAFKMFEAEEDSAITESELAVVLKTALGVTHLNVSRLFTAIDVDDTGKITFDKFRGFVEENPDFADDYLHTGSVGPRSGPCQEHHTQTNPSTINLQGTANSKTANGICPDFSPKDHDSLVDALIKKHN</sequence>
<evidence type="ECO:0000256" key="12">
    <source>
        <dbReference type="ARBA" id="ARBA00023315"/>
    </source>
</evidence>
<evidence type="ECO:0000256" key="14">
    <source>
        <dbReference type="SAM" id="MobiDB-lite"/>
    </source>
</evidence>
<evidence type="ECO:0000256" key="10">
    <source>
        <dbReference type="ARBA" id="ARBA00023209"/>
    </source>
</evidence>
<accession>A0A315WCG2</accession>
<evidence type="ECO:0000256" key="8">
    <source>
        <dbReference type="ARBA" id="ARBA00023098"/>
    </source>
</evidence>
<feature type="compositionally biased region" description="Polar residues" evidence="14">
    <location>
        <begin position="697"/>
        <end position="709"/>
    </location>
</feature>
<dbReference type="InterPro" id="IPR002048">
    <property type="entry name" value="EF_hand_dom"/>
</dbReference>
<dbReference type="GO" id="GO:0042171">
    <property type="term" value="F:lysophosphatidic acid acyltransferase activity"/>
    <property type="evidence" value="ECO:0007669"/>
    <property type="project" value="TreeGrafter"/>
</dbReference>
<proteinExistence type="inferred from homology"/>
<keyword evidence="7 15" id="KW-1133">Transmembrane helix</keyword>
<reference evidence="17 18" key="1">
    <citation type="journal article" date="2018" name="G3 (Bethesda)">
        <title>A High-Quality Reference Genome for the Invasive Mosquitofish Gambusia affinis Using a Chicago Library.</title>
        <authorList>
            <person name="Hoffberg S.L."/>
            <person name="Troendle N.J."/>
            <person name="Glenn T.C."/>
            <person name="Mahmud O."/>
            <person name="Louha S."/>
            <person name="Chalopin D."/>
            <person name="Bennetzen J.L."/>
            <person name="Mauricio R."/>
        </authorList>
    </citation>
    <scope>NUCLEOTIDE SEQUENCE [LARGE SCALE GENOMIC DNA]</scope>
    <source>
        <strain evidence="17">NE01/NJP1002.9</strain>
        <tissue evidence="17">Muscle</tissue>
    </source>
</reference>
<dbReference type="STRING" id="33528.ENSGAFP00000000827"/>
<dbReference type="Proteomes" id="UP000250572">
    <property type="component" value="Unassembled WGS sequence"/>
</dbReference>
<keyword evidence="12" id="KW-0012">Acyltransferase</keyword>
<keyword evidence="4" id="KW-0444">Lipid biosynthesis</keyword>
<keyword evidence="8" id="KW-0443">Lipid metabolism</keyword>
<keyword evidence="11" id="KW-1208">Phospholipid metabolism</keyword>
<dbReference type="PANTHER" id="PTHR23063:SF57">
    <property type="entry name" value="LYSOPHOSPHATIDYLCHOLINE ACYLTRANSFERASE 1"/>
    <property type="match status" value="1"/>
</dbReference>
<evidence type="ECO:0000313" key="17">
    <source>
        <dbReference type="EMBL" id="PWA33559.1"/>
    </source>
</evidence>
<name>A0A315WCG2_GAMAF</name>
<evidence type="ECO:0000256" key="1">
    <source>
        <dbReference type="ARBA" id="ARBA00004370"/>
    </source>
</evidence>
<comment type="pathway">
    <text evidence="2">Lipid metabolism; phospholipid metabolism.</text>
</comment>
<dbReference type="GO" id="GO:0047184">
    <property type="term" value="F:1-acylglycerophosphocholine O-acyltransferase activity"/>
    <property type="evidence" value="ECO:0007669"/>
    <property type="project" value="TreeGrafter"/>
</dbReference>
<comment type="caution">
    <text evidence="17">The sequence shown here is derived from an EMBL/GenBank/DDBJ whole genome shotgun (WGS) entry which is preliminary data.</text>
</comment>
<dbReference type="Gene3D" id="1.10.238.10">
    <property type="entry name" value="EF-hand"/>
    <property type="match status" value="1"/>
</dbReference>
<feature type="region of interest" description="Disordered" evidence="14">
    <location>
        <begin position="685"/>
        <end position="709"/>
    </location>
</feature>
<dbReference type="SMART" id="SM00563">
    <property type="entry name" value="PlsC"/>
    <property type="match status" value="1"/>
</dbReference>
<dbReference type="UniPathway" id="UPA00085"/>
<feature type="transmembrane region" description="Helical" evidence="15">
    <location>
        <begin position="243"/>
        <end position="264"/>
    </location>
</feature>
<dbReference type="PROSITE" id="PS50222">
    <property type="entry name" value="EF_HAND_2"/>
    <property type="match status" value="2"/>
</dbReference>
<feature type="domain" description="EF-hand" evidence="16">
    <location>
        <begin position="639"/>
        <end position="674"/>
    </location>
</feature>
<organism evidence="17 18">
    <name type="scientific">Gambusia affinis</name>
    <name type="common">Western mosquitofish</name>
    <name type="synonym">Heterandria affinis</name>
    <dbReference type="NCBI Taxonomy" id="33528"/>
    <lineage>
        <taxon>Eukaryota</taxon>
        <taxon>Metazoa</taxon>
        <taxon>Chordata</taxon>
        <taxon>Craniata</taxon>
        <taxon>Vertebrata</taxon>
        <taxon>Euteleostomi</taxon>
        <taxon>Actinopterygii</taxon>
        <taxon>Neopterygii</taxon>
        <taxon>Teleostei</taxon>
        <taxon>Neoteleostei</taxon>
        <taxon>Acanthomorphata</taxon>
        <taxon>Ovalentaria</taxon>
        <taxon>Atherinomorphae</taxon>
        <taxon>Cyprinodontiformes</taxon>
        <taxon>Poeciliidae</taxon>
        <taxon>Poeciliinae</taxon>
        <taxon>Gambusia</taxon>
    </lineage>
</organism>
<keyword evidence="10" id="KW-0594">Phospholipid biosynthesis</keyword>
<comment type="pathway">
    <text evidence="13">Phospholipid metabolism.</text>
</comment>
<evidence type="ECO:0000256" key="5">
    <source>
        <dbReference type="ARBA" id="ARBA00022679"/>
    </source>
</evidence>
<evidence type="ECO:0000256" key="7">
    <source>
        <dbReference type="ARBA" id="ARBA00022989"/>
    </source>
</evidence>
<evidence type="ECO:0000313" key="18">
    <source>
        <dbReference type="Proteomes" id="UP000250572"/>
    </source>
</evidence>
<evidence type="ECO:0000256" key="13">
    <source>
        <dbReference type="ARBA" id="ARBA00025707"/>
    </source>
</evidence>
<dbReference type="SUPFAM" id="SSF47473">
    <property type="entry name" value="EF-hand"/>
    <property type="match status" value="1"/>
</dbReference>
<evidence type="ECO:0000256" key="3">
    <source>
        <dbReference type="ARBA" id="ARBA00008655"/>
    </source>
</evidence>
<protein>
    <recommendedName>
        <fullName evidence="16">EF-hand domain-containing protein</fullName>
    </recommendedName>
</protein>
<dbReference type="Pfam" id="PF01553">
    <property type="entry name" value="Acyltransferase"/>
    <property type="match status" value="1"/>
</dbReference>
<dbReference type="GO" id="GO:0005509">
    <property type="term" value="F:calcium ion binding"/>
    <property type="evidence" value="ECO:0007669"/>
    <property type="project" value="InterPro"/>
</dbReference>
<feature type="transmembrane region" description="Helical" evidence="15">
    <location>
        <begin position="285"/>
        <end position="303"/>
    </location>
</feature>
<comment type="similarity">
    <text evidence="3">Belongs to the 1-acyl-sn-glycerol-3-phosphate acyltransferase family.</text>
</comment>
<dbReference type="PANTHER" id="PTHR23063">
    <property type="entry name" value="PHOSPHOLIPID ACYLTRANSFERASE"/>
    <property type="match status" value="1"/>
</dbReference>
<dbReference type="CDD" id="cd07991">
    <property type="entry name" value="LPLAT_LPCAT1-like"/>
    <property type="match status" value="1"/>
</dbReference>
<keyword evidence="6 15" id="KW-0812">Transmembrane</keyword>
<feature type="non-terminal residue" evidence="17">
    <location>
        <position position="738"/>
    </location>
</feature>
<dbReference type="GO" id="GO:0005783">
    <property type="term" value="C:endoplasmic reticulum"/>
    <property type="evidence" value="ECO:0007669"/>
    <property type="project" value="TreeGrafter"/>
</dbReference>
<evidence type="ECO:0000256" key="11">
    <source>
        <dbReference type="ARBA" id="ARBA00023264"/>
    </source>
</evidence>
<evidence type="ECO:0000259" key="16">
    <source>
        <dbReference type="PROSITE" id="PS50222"/>
    </source>
</evidence>
<dbReference type="GO" id="GO:0008654">
    <property type="term" value="P:phospholipid biosynthetic process"/>
    <property type="evidence" value="ECO:0007669"/>
    <property type="project" value="UniProtKB-KW"/>
</dbReference>
<feature type="domain" description="EF-hand" evidence="16">
    <location>
        <begin position="567"/>
        <end position="602"/>
    </location>
</feature>
<keyword evidence="5" id="KW-0808">Transferase</keyword>
<evidence type="ECO:0000256" key="15">
    <source>
        <dbReference type="SAM" id="Phobius"/>
    </source>
</evidence>